<feature type="region of interest" description="Disordered" evidence="1">
    <location>
        <begin position="111"/>
        <end position="150"/>
    </location>
</feature>
<dbReference type="Proteomes" id="UP000243459">
    <property type="component" value="Chromosome 3"/>
</dbReference>
<dbReference type="AlphaFoldDB" id="A0A5P1FJJ6"/>
<proteinExistence type="predicted"/>
<gene>
    <name evidence="2" type="ORF">A4U43_C03F31720</name>
</gene>
<name>A0A5P1FJJ6_ASPOF</name>
<reference evidence="3" key="1">
    <citation type="journal article" date="2017" name="Nat. Commun.">
        <title>The asparagus genome sheds light on the origin and evolution of a young Y chromosome.</title>
        <authorList>
            <person name="Harkess A."/>
            <person name="Zhou J."/>
            <person name="Xu C."/>
            <person name="Bowers J.E."/>
            <person name="Van der Hulst R."/>
            <person name="Ayyampalayam S."/>
            <person name="Mercati F."/>
            <person name="Riccardi P."/>
            <person name="McKain M.R."/>
            <person name="Kakrana A."/>
            <person name="Tang H."/>
            <person name="Ray J."/>
            <person name="Groenendijk J."/>
            <person name="Arikit S."/>
            <person name="Mathioni S.M."/>
            <person name="Nakano M."/>
            <person name="Shan H."/>
            <person name="Telgmann-Rauber A."/>
            <person name="Kanno A."/>
            <person name="Yue Z."/>
            <person name="Chen H."/>
            <person name="Li W."/>
            <person name="Chen Y."/>
            <person name="Xu X."/>
            <person name="Zhang Y."/>
            <person name="Luo S."/>
            <person name="Chen H."/>
            <person name="Gao J."/>
            <person name="Mao Z."/>
            <person name="Pires J.C."/>
            <person name="Luo M."/>
            <person name="Kudrna D."/>
            <person name="Wing R.A."/>
            <person name="Meyers B.C."/>
            <person name="Yi K."/>
            <person name="Kong H."/>
            <person name="Lavrijsen P."/>
            <person name="Sunseri F."/>
            <person name="Falavigna A."/>
            <person name="Ye Y."/>
            <person name="Leebens-Mack J.H."/>
            <person name="Chen G."/>
        </authorList>
    </citation>
    <scope>NUCLEOTIDE SEQUENCE [LARGE SCALE GENOMIC DNA]</scope>
    <source>
        <strain evidence="3">cv. DH0086</strain>
    </source>
</reference>
<dbReference type="Gramene" id="ONK76750">
    <property type="protein sequence ID" value="ONK76750"/>
    <property type="gene ID" value="A4U43_C03F31720"/>
</dbReference>
<organism evidence="2 3">
    <name type="scientific">Asparagus officinalis</name>
    <name type="common">Garden asparagus</name>
    <dbReference type="NCBI Taxonomy" id="4686"/>
    <lineage>
        <taxon>Eukaryota</taxon>
        <taxon>Viridiplantae</taxon>
        <taxon>Streptophyta</taxon>
        <taxon>Embryophyta</taxon>
        <taxon>Tracheophyta</taxon>
        <taxon>Spermatophyta</taxon>
        <taxon>Magnoliopsida</taxon>
        <taxon>Liliopsida</taxon>
        <taxon>Asparagales</taxon>
        <taxon>Asparagaceae</taxon>
        <taxon>Asparagoideae</taxon>
        <taxon>Asparagus</taxon>
    </lineage>
</organism>
<evidence type="ECO:0000256" key="1">
    <source>
        <dbReference type="SAM" id="MobiDB-lite"/>
    </source>
</evidence>
<feature type="compositionally biased region" description="Basic and acidic residues" evidence="1">
    <location>
        <begin position="111"/>
        <end position="122"/>
    </location>
</feature>
<keyword evidence="3" id="KW-1185">Reference proteome</keyword>
<dbReference type="EMBL" id="CM007383">
    <property type="protein sequence ID" value="ONK76750.1"/>
    <property type="molecule type" value="Genomic_DNA"/>
</dbReference>
<sequence length="150" mass="16629">MLLVWACQTTSGPPQQFKLLRMILYSFDQESATTVNHALSPRPRVIHQTDWHVSLELKDTVVRAYRTDPVQAVEEATTTVAIPTEEAKVIVIDHRSLVRKEEAEIHLTEAEEAEAKEAHAPVEGEAIPDTPAELANRQGKKIATEGVPST</sequence>
<evidence type="ECO:0000313" key="3">
    <source>
        <dbReference type="Proteomes" id="UP000243459"/>
    </source>
</evidence>
<accession>A0A5P1FJJ6</accession>
<protein>
    <submittedName>
        <fullName evidence="2">Uncharacterized protein</fullName>
    </submittedName>
</protein>
<evidence type="ECO:0000313" key="2">
    <source>
        <dbReference type="EMBL" id="ONK76750.1"/>
    </source>
</evidence>